<dbReference type="PANTHER" id="PTHR43566:SF1">
    <property type="entry name" value="AAA+ ATPASE DOMAIN-CONTAINING PROTEIN"/>
    <property type="match status" value="1"/>
</dbReference>
<dbReference type="SUPFAM" id="SSF52540">
    <property type="entry name" value="P-loop containing nucleoside triphosphate hydrolases"/>
    <property type="match status" value="1"/>
</dbReference>
<dbReference type="GO" id="GO:0005524">
    <property type="term" value="F:ATP binding"/>
    <property type="evidence" value="ECO:0007669"/>
    <property type="project" value="UniProtKB-KW"/>
</dbReference>
<keyword evidence="3" id="KW-0067">ATP-binding</keyword>
<evidence type="ECO:0000259" key="1">
    <source>
        <dbReference type="Pfam" id="PF13173"/>
    </source>
</evidence>
<gene>
    <name evidence="3" type="ORF">IAB93_07090</name>
</gene>
<reference evidence="3" key="1">
    <citation type="submission" date="2020-10" db="EMBL/GenBank/DDBJ databases">
        <authorList>
            <person name="Gilroy R."/>
        </authorList>
    </citation>
    <scope>NUCLEOTIDE SEQUENCE</scope>
    <source>
        <strain evidence="3">10037</strain>
    </source>
</reference>
<dbReference type="Gene3D" id="3.40.50.300">
    <property type="entry name" value="P-loop containing nucleotide triphosphate hydrolases"/>
    <property type="match status" value="1"/>
</dbReference>
<dbReference type="SUPFAM" id="SSF46785">
    <property type="entry name" value="Winged helix' DNA-binding domain"/>
    <property type="match status" value="1"/>
</dbReference>
<feature type="domain" description="DUF4143" evidence="2">
    <location>
        <begin position="189"/>
        <end position="345"/>
    </location>
</feature>
<evidence type="ECO:0000313" key="4">
    <source>
        <dbReference type="Proteomes" id="UP000823597"/>
    </source>
</evidence>
<dbReference type="InterPro" id="IPR041682">
    <property type="entry name" value="AAA_14"/>
</dbReference>
<protein>
    <submittedName>
        <fullName evidence="3">ATP-binding protein</fullName>
    </submittedName>
</protein>
<proteinExistence type="predicted"/>
<evidence type="ECO:0000313" key="3">
    <source>
        <dbReference type="EMBL" id="MBO8465742.1"/>
    </source>
</evidence>
<dbReference type="Pfam" id="PF13173">
    <property type="entry name" value="AAA_14"/>
    <property type="match status" value="1"/>
</dbReference>
<reference evidence="3" key="2">
    <citation type="journal article" date="2021" name="PeerJ">
        <title>Extensive microbial diversity within the chicken gut microbiome revealed by metagenomics and culture.</title>
        <authorList>
            <person name="Gilroy R."/>
            <person name="Ravi A."/>
            <person name="Getino M."/>
            <person name="Pursley I."/>
            <person name="Horton D.L."/>
            <person name="Alikhan N.F."/>
            <person name="Baker D."/>
            <person name="Gharbi K."/>
            <person name="Hall N."/>
            <person name="Watson M."/>
            <person name="Adriaenssens E.M."/>
            <person name="Foster-Nyarko E."/>
            <person name="Jarju S."/>
            <person name="Secka A."/>
            <person name="Antonio M."/>
            <person name="Oren A."/>
            <person name="Chaudhuri R.R."/>
            <person name="La Ragione R."/>
            <person name="Hildebrand F."/>
            <person name="Pallen M.J."/>
        </authorList>
    </citation>
    <scope>NUCLEOTIDE SEQUENCE</scope>
    <source>
        <strain evidence="3">10037</strain>
    </source>
</reference>
<dbReference type="InterPro" id="IPR036390">
    <property type="entry name" value="WH_DNA-bd_sf"/>
</dbReference>
<dbReference type="Gene3D" id="1.10.10.10">
    <property type="entry name" value="Winged helix-like DNA-binding domain superfamily/Winged helix DNA-binding domain"/>
    <property type="match status" value="1"/>
</dbReference>
<dbReference type="PANTHER" id="PTHR43566">
    <property type="entry name" value="CONSERVED PROTEIN"/>
    <property type="match status" value="1"/>
</dbReference>
<accession>A0A9D9I4G7</accession>
<dbReference type="InterPro" id="IPR025420">
    <property type="entry name" value="DUF4143"/>
</dbReference>
<sequence>METIKRILQDKITERLEPGKAVLIFGARRVGKTVLMRQITGGYNGRTMILNGEDYDTLALLENRTAANYRHLLDGIDLLAIDEAQNIPQIGNILKLIVDEIPGIRVLASGSSSFDRLNKAGEPLVGRSTQFLLTPFSQREIAQTETAMETRQNLEARLIYGSYPEVVMLDSFERKTDYLRDIIGAYLLKDILAIDGLKNSGKMRDLLRLIAFQLGSEVSYDELGKQLGMSKATVEKYLDLLEKVFVIYRLGAYSRNLRKEVTKAGKWYFYDNGIRNAVIGAFSPLAVRQDTGALWENYIIGERRKADFNERLNKEFYFWRTYDKQEIDLIEECDNHLTAMEFKWGNKTPAPPKAFRDAYPHAEFHVVNRDNYSKFI</sequence>
<dbReference type="AlphaFoldDB" id="A0A9D9I4G7"/>
<dbReference type="Pfam" id="PF13635">
    <property type="entry name" value="DUF4143"/>
    <property type="match status" value="1"/>
</dbReference>
<evidence type="ECO:0000259" key="2">
    <source>
        <dbReference type="Pfam" id="PF13635"/>
    </source>
</evidence>
<keyword evidence="3" id="KW-0547">Nucleotide-binding</keyword>
<dbReference type="Proteomes" id="UP000823597">
    <property type="component" value="Unassembled WGS sequence"/>
</dbReference>
<name>A0A9D9I4G7_9BACT</name>
<dbReference type="InterPro" id="IPR036388">
    <property type="entry name" value="WH-like_DNA-bd_sf"/>
</dbReference>
<dbReference type="EMBL" id="JADIME010000076">
    <property type="protein sequence ID" value="MBO8465742.1"/>
    <property type="molecule type" value="Genomic_DNA"/>
</dbReference>
<comment type="caution">
    <text evidence="3">The sequence shown here is derived from an EMBL/GenBank/DDBJ whole genome shotgun (WGS) entry which is preliminary data.</text>
</comment>
<feature type="domain" description="AAA" evidence="1">
    <location>
        <begin position="20"/>
        <end position="141"/>
    </location>
</feature>
<dbReference type="InterPro" id="IPR027417">
    <property type="entry name" value="P-loop_NTPase"/>
</dbReference>
<organism evidence="3 4">
    <name type="scientific">Candidatus Merdivivens pullistercoris</name>
    <dbReference type="NCBI Taxonomy" id="2840873"/>
    <lineage>
        <taxon>Bacteria</taxon>
        <taxon>Pseudomonadati</taxon>
        <taxon>Bacteroidota</taxon>
        <taxon>Bacteroidia</taxon>
        <taxon>Bacteroidales</taxon>
        <taxon>Muribaculaceae</taxon>
        <taxon>Muribaculaceae incertae sedis</taxon>
        <taxon>Candidatus Merdivivens</taxon>
    </lineage>
</organism>